<reference evidence="2 3" key="1">
    <citation type="submission" date="2019-05" db="EMBL/GenBank/DDBJ databases">
        <title>Another draft genome of Portunus trituberculatus and its Hox gene families provides insights of decapod evolution.</title>
        <authorList>
            <person name="Jeong J.-H."/>
            <person name="Song I."/>
            <person name="Kim S."/>
            <person name="Choi T."/>
            <person name="Kim D."/>
            <person name="Ryu S."/>
            <person name="Kim W."/>
        </authorList>
    </citation>
    <scope>NUCLEOTIDE SEQUENCE [LARGE SCALE GENOMIC DNA]</scope>
    <source>
        <tissue evidence="2">Muscle</tissue>
    </source>
</reference>
<gene>
    <name evidence="2" type="ORF">E2C01_047802</name>
</gene>
<dbReference type="EMBL" id="VSRR010011964">
    <property type="protein sequence ID" value="MPC53899.1"/>
    <property type="molecule type" value="Genomic_DNA"/>
</dbReference>
<evidence type="ECO:0000313" key="2">
    <source>
        <dbReference type="EMBL" id="MPC53899.1"/>
    </source>
</evidence>
<feature type="transmembrane region" description="Helical" evidence="1">
    <location>
        <begin position="7"/>
        <end position="27"/>
    </location>
</feature>
<keyword evidence="3" id="KW-1185">Reference proteome</keyword>
<dbReference type="AlphaFoldDB" id="A0A5B7G8G5"/>
<accession>A0A5B7G8G5</accession>
<protein>
    <recommendedName>
        <fullName evidence="4">Reverse transcriptase domain-containing protein</fullName>
    </recommendedName>
</protein>
<feature type="transmembrane region" description="Helical" evidence="1">
    <location>
        <begin position="67"/>
        <end position="85"/>
    </location>
</feature>
<evidence type="ECO:0008006" key="4">
    <source>
        <dbReference type="Google" id="ProtNLM"/>
    </source>
</evidence>
<evidence type="ECO:0000313" key="3">
    <source>
        <dbReference type="Proteomes" id="UP000324222"/>
    </source>
</evidence>
<sequence>MARFFNIYHFTIFYLIASMASLVAAFLNECWLSFLRNFHETFVFALDILKAFDKVWHKVLISKLPSYGLYPFLCTLSQFLLRPFYCCSGRRPLFFS</sequence>
<proteinExistence type="predicted"/>
<evidence type="ECO:0000256" key="1">
    <source>
        <dbReference type="SAM" id="Phobius"/>
    </source>
</evidence>
<dbReference type="Proteomes" id="UP000324222">
    <property type="component" value="Unassembled WGS sequence"/>
</dbReference>
<comment type="caution">
    <text evidence="2">The sequence shown here is derived from an EMBL/GenBank/DDBJ whole genome shotgun (WGS) entry which is preliminary data.</text>
</comment>
<keyword evidence="1" id="KW-0472">Membrane</keyword>
<name>A0A5B7G8G5_PORTR</name>
<organism evidence="2 3">
    <name type="scientific">Portunus trituberculatus</name>
    <name type="common">Swimming crab</name>
    <name type="synonym">Neptunus trituberculatus</name>
    <dbReference type="NCBI Taxonomy" id="210409"/>
    <lineage>
        <taxon>Eukaryota</taxon>
        <taxon>Metazoa</taxon>
        <taxon>Ecdysozoa</taxon>
        <taxon>Arthropoda</taxon>
        <taxon>Crustacea</taxon>
        <taxon>Multicrustacea</taxon>
        <taxon>Malacostraca</taxon>
        <taxon>Eumalacostraca</taxon>
        <taxon>Eucarida</taxon>
        <taxon>Decapoda</taxon>
        <taxon>Pleocyemata</taxon>
        <taxon>Brachyura</taxon>
        <taxon>Eubrachyura</taxon>
        <taxon>Portunoidea</taxon>
        <taxon>Portunidae</taxon>
        <taxon>Portuninae</taxon>
        <taxon>Portunus</taxon>
    </lineage>
</organism>
<keyword evidence="1" id="KW-1133">Transmembrane helix</keyword>
<keyword evidence="1" id="KW-0812">Transmembrane</keyword>